<keyword evidence="2" id="KW-1185">Reference proteome</keyword>
<name>A0A0C3AK92_SERVB</name>
<reference evidence="1 2" key="1">
    <citation type="submission" date="2014-04" db="EMBL/GenBank/DDBJ databases">
        <authorList>
            <consortium name="DOE Joint Genome Institute"/>
            <person name="Kuo A."/>
            <person name="Zuccaro A."/>
            <person name="Kohler A."/>
            <person name="Nagy L.G."/>
            <person name="Floudas D."/>
            <person name="Copeland A."/>
            <person name="Barry K.W."/>
            <person name="Cichocki N."/>
            <person name="Veneault-Fourrey C."/>
            <person name="LaButti K."/>
            <person name="Lindquist E.A."/>
            <person name="Lipzen A."/>
            <person name="Lundell T."/>
            <person name="Morin E."/>
            <person name="Murat C."/>
            <person name="Sun H."/>
            <person name="Tunlid A."/>
            <person name="Henrissat B."/>
            <person name="Grigoriev I.V."/>
            <person name="Hibbett D.S."/>
            <person name="Martin F."/>
            <person name="Nordberg H.P."/>
            <person name="Cantor M.N."/>
            <person name="Hua S.X."/>
        </authorList>
    </citation>
    <scope>NUCLEOTIDE SEQUENCE [LARGE SCALE GENOMIC DNA]</scope>
    <source>
        <strain evidence="1 2">MAFF 305830</strain>
    </source>
</reference>
<evidence type="ECO:0000313" key="2">
    <source>
        <dbReference type="Proteomes" id="UP000054097"/>
    </source>
</evidence>
<evidence type="ECO:0000313" key="1">
    <source>
        <dbReference type="EMBL" id="KIM19706.1"/>
    </source>
</evidence>
<sequence>MALKFVINQVYKDLLRWVSLISEVMEVPLDLKTDEGKKERKVGSNAPSPAITCLHSTRMYTSAYRMTLAMARLLGNTRKMTWQPQKLLDNSLSIRSGTRNRFTETA</sequence>
<gene>
    <name evidence="1" type="ORF">M408DRAFT_30989</name>
</gene>
<protein>
    <submittedName>
        <fullName evidence="1">Uncharacterized protein</fullName>
    </submittedName>
</protein>
<accession>A0A0C3AK92</accession>
<dbReference type="Proteomes" id="UP000054097">
    <property type="component" value="Unassembled WGS sequence"/>
</dbReference>
<dbReference type="EMBL" id="KN824567">
    <property type="protein sequence ID" value="KIM19706.1"/>
    <property type="molecule type" value="Genomic_DNA"/>
</dbReference>
<organism evidence="1 2">
    <name type="scientific">Serendipita vermifera MAFF 305830</name>
    <dbReference type="NCBI Taxonomy" id="933852"/>
    <lineage>
        <taxon>Eukaryota</taxon>
        <taxon>Fungi</taxon>
        <taxon>Dikarya</taxon>
        <taxon>Basidiomycota</taxon>
        <taxon>Agaricomycotina</taxon>
        <taxon>Agaricomycetes</taxon>
        <taxon>Sebacinales</taxon>
        <taxon>Serendipitaceae</taxon>
        <taxon>Serendipita</taxon>
    </lineage>
</organism>
<proteinExistence type="predicted"/>
<dbReference type="AlphaFoldDB" id="A0A0C3AK92"/>
<reference evidence="2" key="2">
    <citation type="submission" date="2015-01" db="EMBL/GenBank/DDBJ databases">
        <title>Evolutionary Origins and Diversification of the Mycorrhizal Mutualists.</title>
        <authorList>
            <consortium name="DOE Joint Genome Institute"/>
            <consortium name="Mycorrhizal Genomics Consortium"/>
            <person name="Kohler A."/>
            <person name="Kuo A."/>
            <person name="Nagy L.G."/>
            <person name="Floudas D."/>
            <person name="Copeland A."/>
            <person name="Barry K.W."/>
            <person name="Cichocki N."/>
            <person name="Veneault-Fourrey C."/>
            <person name="LaButti K."/>
            <person name="Lindquist E.A."/>
            <person name="Lipzen A."/>
            <person name="Lundell T."/>
            <person name="Morin E."/>
            <person name="Murat C."/>
            <person name="Riley R."/>
            <person name="Ohm R."/>
            <person name="Sun H."/>
            <person name="Tunlid A."/>
            <person name="Henrissat B."/>
            <person name="Grigoriev I.V."/>
            <person name="Hibbett D.S."/>
            <person name="Martin F."/>
        </authorList>
    </citation>
    <scope>NUCLEOTIDE SEQUENCE [LARGE SCALE GENOMIC DNA]</scope>
    <source>
        <strain evidence="2">MAFF 305830</strain>
    </source>
</reference>
<dbReference type="HOGENOM" id="CLU_2224819_0_0_1"/>